<dbReference type="PROSITE" id="PS51230">
    <property type="entry name" value="EB1_C"/>
    <property type="match status" value="1"/>
</dbReference>
<evidence type="ECO:0000313" key="5">
    <source>
        <dbReference type="Proteomes" id="UP000663860"/>
    </source>
</evidence>
<sequence length="40" mass="4853">MKTKTKIDNLQEIIQQHAAQIAGLEKEREFYYQKLREVEM</sequence>
<reference evidence="4" key="1">
    <citation type="submission" date="2021-02" db="EMBL/GenBank/DDBJ databases">
        <authorList>
            <person name="Nowell W R."/>
        </authorList>
    </citation>
    <scope>NUCLEOTIDE SEQUENCE</scope>
</reference>
<evidence type="ECO:0000259" key="3">
    <source>
        <dbReference type="PROSITE" id="PS51230"/>
    </source>
</evidence>
<proteinExistence type="predicted"/>
<dbReference type="SUPFAM" id="SSF140612">
    <property type="entry name" value="EB1 dimerisation domain-like"/>
    <property type="match status" value="1"/>
</dbReference>
<dbReference type="GO" id="GO:0005874">
    <property type="term" value="C:microtubule"/>
    <property type="evidence" value="ECO:0007669"/>
    <property type="project" value="UniProtKB-KW"/>
</dbReference>
<keyword evidence="2" id="KW-0175">Coiled coil</keyword>
<organism evidence="4 5">
    <name type="scientific">Adineta steineri</name>
    <dbReference type="NCBI Taxonomy" id="433720"/>
    <lineage>
        <taxon>Eukaryota</taxon>
        <taxon>Metazoa</taxon>
        <taxon>Spiralia</taxon>
        <taxon>Gnathifera</taxon>
        <taxon>Rotifera</taxon>
        <taxon>Eurotatoria</taxon>
        <taxon>Bdelloidea</taxon>
        <taxon>Adinetida</taxon>
        <taxon>Adinetidae</taxon>
        <taxon>Adineta</taxon>
    </lineage>
</organism>
<accession>A0A815R2P0</accession>
<evidence type="ECO:0000256" key="2">
    <source>
        <dbReference type="SAM" id="Coils"/>
    </source>
</evidence>
<gene>
    <name evidence="4" type="ORF">IZO911_LOCUS43469</name>
</gene>
<comment type="caution">
    <text evidence="4">The sequence shown here is derived from an EMBL/GenBank/DDBJ whole genome shotgun (WGS) entry which is preliminary data.</text>
</comment>
<dbReference type="EMBL" id="CAJNOE010002173">
    <property type="protein sequence ID" value="CAF1471292.1"/>
    <property type="molecule type" value="Genomic_DNA"/>
</dbReference>
<dbReference type="InterPro" id="IPR004953">
    <property type="entry name" value="EB1_C"/>
</dbReference>
<dbReference type="Proteomes" id="UP000663860">
    <property type="component" value="Unassembled WGS sequence"/>
</dbReference>
<dbReference type="GO" id="GO:0008017">
    <property type="term" value="F:microtubule binding"/>
    <property type="evidence" value="ECO:0007669"/>
    <property type="project" value="InterPro"/>
</dbReference>
<evidence type="ECO:0000256" key="1">
    <source>
        <dbReference type="PROSITE-ProRule" id="PRU00576"/>
    </source>
</evidence>
<evidence type="ECO:0000313" key="4">
    <source>
        <dbReference type="EMBL" id="CAF1471292.1"/>
    </source>
</evidence>
<name>A0A815R2P0_9BILA</name>
<feature type="domain" description="EB1 C-terminal" evidence="3">
    <location>
        <begin position="1"/>
        <end position="40"/>
    </location>
</feature>
<keyword evidence="1" id="KW-0493">Microtubule</keyword>
<feature type="non-terminal residue" evidence="4">
    <location>
        <position position="1"/>
    </location>
</feature>
<dbReference type="Gene3D" id="1.20.5.1430">
    <property type="match status" value="1"/>
</dbReference>
<dbReference type="Pfam" id="PF03271">
    <property type="entry name" value="EB1"/>
    <property type="match status" value="1"/>
</dbReference>
<dbReference type="AlphaFoldDB" id="A0A815R2P0"/>
<protein>
    <recommendedName>
        <fullName evidence="3">EB1 C-terminal domain-containing protein</fullName>
    </recommendedName>
</protein>
<feature type="coiled-coil region" evidence="2">
    <location>
        <begin position="7"/>
        <end position="34"/>
    </location>
</feature>
<dbReference type="InterPro" id="IPR036133">
    <property type="entry name" value="EB1_C_sf"/>
</dbReference>